<dbReference type="AlphaFoldDB" id="D4PBJ1"/>
<keyword evidence="5" id="KW-0496">Mitochondrion</keyword>
<dbReference type="PIRSF" id="PIRSF002144">
    <property type="entry name" value="Ribosomal_S19"/>
    <property type="match status" value="1"/>
</dbReference>
<keyword evidence="3 4" id="KW-0687">Ribonucleoprotein</keyword>
<evidence type="ECO:0000313" key="5">
    <source>
        <dbReference type="EMBL" id="ADD62203.1"/>
    </source>
</evidence>
<dbReference type="InterPro" id="IPR002222">
    <property type="entry name" value="Ribosomal_uS19"/>
</dbReference>
<protein>
    <submittedName>
        <fullName evidence="5">Ribosomal protein S19</fullName>
    </submittedName>
</protein>
<accession>D4PBJ1</accession>
<sequence>MNRSSWKLPHVNASFFRFWKRSSDRPINTWSRGSLFLYPSLNKTFKIYNGRKFVSVQVKKPLLGYYSGDFCMSKFLGRKIHLRKKKEKSDFKKIIWVI</sequence>
<dbReference type="SUPFAM" id="SSF54570">
    <property type="entry name" value="Ribosomal protein S19"/>
    <property type="match status" value="1"/>
</dbReference>
<dbReference type="EMBL" id="GU828005">
    <property type="protein sequence ID" value="ADD62203.1"/>
    <property type="molecule type" value="Genomic_DNA"/>
</dbReference>
<name>D4PBJ1_VERVE</name>
<dbReference type="Pfam" id="PF00203">
    <property type="entry name" value="Ribosomal_S19"/>
    <property type="match status" value="1"/>
</dbReference>
<geneLocation type="mitochondrion" evidence="5"/>
<keyword evidence="2 4" id="KW-0689">Ribosomal protein</keyword>
<reference evidence="5" key="1">
    <citation type="journal article" date="2010" name="Eukaryot. Cell">
        <title>Abundant 5S rRNA-like transcripts encoded by the mitochondrial genome in amoebozoa.</title>
        <authorList>
            <person name="Bullerwell C.E."/>
            <person name="Burger G."/>
            <person name="Gott J.M."/>
            <person name="Kourennaia O."/>
            <person name="Schnare M.N."/>
            <person name="Gray M.W."/>
        </authorList>
    </citation>
    <scope>NUCLEOTIDE SEQUENCE</scope>
</reference>
<dbReference type="Gene3D" id="3.30.860.10">
    <property type="entry name" value="30s Ribosomal Protein S19, Chain A"/>
    <property type="match status" value="1"/>
</dbReference>
<gene>
    <name evidence="5" type="primary">rps19</name>
</gene>
<dbReference type="HAMAP" id="MF_00531">
    <property type="entry name" value="Ribosomal_uS19"/>
    <property type="match status" value="1"/>
</dbReference>
<dbReference type="GeneID" id="8890259"/>
<proteinExistence type="inferred from homology"/>
<dbReference type="GO" id="GO:0005840">
    <property type="term" value="C:ribosome"/>
    <property type="evidence" value="ECO:0007669"/>
    <property type="project" value="UniProtKB-KW"/>
</dbReference>
<evidence type="ECO:0000256" key="2">
    <source>
        <dbReference type="ARBA" id="ARBA00022980"/>
    </source>
</evidence>
<dbReference type="GO" id="GO:1990904">
    <property type="term" value="C:ribonucleoprotein complex"/>
    <property type="evidence" value="ECO:0007669"/>
    <property type="project" value="UniProtKB-KW"/>
</dbReference>
<organism evidence="5">
    <name type="scientific">Vermamoeba vermiformis</name>
    <name type="common">Amoeba</name>
    <name type="synonym">Hartmannella vermiformis</name>
    <dbReference type="NCBI Taxonomy" id="5778"/>
    <lineage>
        <taxon>Eukaryota</taxon>
        <taxon>Amoebozoa</taxon>
        <taxon>Tubulinea</taxon>
        <taxon>Echinamoebida</taxon>
        <taxon>Vermamoeba</taxon>
    </lineage>
</organism>
<evidence type="ECO:0000256" key="4">
    <source>
        <dbReference type="RuleBase" id="RU003485"/>
    </source>
</evidence>
<dbReference type="InterPro" id="IPR023575">
    <property type="entry name" value="Ribosomal_uS19_SF"/>
</dbReference>
<dbReference type="RefSeq" id="YP_003540819.1">
    <property type="nucleotide sequence ID" value="NC_013986.1"/>
</dbReference>
<dbReference type="GO" id="GO:0003735">
    <property type="term" value="F:structural constituent of ribosome"/>
    <property type="evidence" value="ECO:0007669"/>
    <property type="project" value="InterPro"/>
</dbReference>
<dbReference type="PRINTS" id="PR00975">
    <property type="entry name" value="RIBOSOMALS19"/>
</dbReference>
<evidence type="ECO:0000256" key="3">
    <source>
        <dbReference type="ARBA" id="ARBA00023274"/>
    </source>
</evidence>
<evidence type="ECO:0000256" key="1">
    <source>
        <dbReference type="ARBA" id="ARBA00007345"/>
    </source>
</evidence>
<dbReference type="GO" id="GO:0006412">
    <property type="term" value="P:translation"/>
    <property type="evidence" value="ECO:0007669"/>
    <property type="project" value="InterPro"/>
</dbReference>
<comment type="similarity">
    <text evidence="1 4">Belongs to the universal ribosomal protein uS19 family.</text>
</comment>